<feature type="domain" description="C2H2-type" evidence="6">
    <location>
        <begin position="186"/>
        <end position="210"/>
    </location>
</feature>
<evidence type="ECO:0000313" key="7">
    <source>
        <dbReference type="EMBL" id="KAF2655846.1"/>
    </source>
</evidence>
<feature type="domain" description="C2H2-type" evidence="6">
    <location>
        <begin position="82"/>
        <end position="111"/>
    </location>
</feature>
<evidence type="ECO:0000256" key="2">
    <source>
        <dbReference type="ARBA" id="ARBA00022737"/>
    </source>
</evidence>
<dbReference type="GO" id="GO:0000977">
    <property type="term" value="F:RNA polymerase II transcription regulatory region sequence-specific DNA binding"/>
    <property type="evidence" value="ECO:0007669"/>
    <property type="project" value="TreeGrafter"/>
</dbReference>
<dbReference type="Proteomes" id="UP000799324">
    <property type="component" value="Unassembled WGS sequence"/>
</dbReference>
<keyword evidence="3 5" id="KW-0863">Zinc-finger</keyword>
<dbReference type="GO" id="GO:0008270">
    <property type="term" value="F:zinc ion binding"/>
    <property type="evidence" value="ECO:0007669"/>
    <property type="project" value="UniProtKB-KW"/>
</dbReference>
<gene>
    <name evidence="7" type="ORF">K491DRAFT_562853</name>
</gene>
<evidence type="ECO:0000256" key="1">
    <source>
        <dbReference type="ARBA" id="ARBA00022723"/>
    </source>
</evidence>
<dbReference type="PANTHER" id="PTHR24409:SF356">
    <property type="entry name" value="C2H2 FINGER DOMAIN TRANSCRIPTION FACTOR (EUROFUNG)"/>
    <property type="match status" value="1"/>
</dbReference>
<proteinExistence type="predicted"/>
<dbReference type="InterPro" id="IPR036236">
    <property type="entry name" value="Znf_C2H2_sf"/>
</dbReference>
<dbReference type="PROSITE" id="PS50157">
    <property type="entry name" value="ZINC_FINGER_C2H2_2"/>
    <property type="match status" value="2"/>
</dbReference>
<dbReference type="Gene3D" id="3.30.160.60">
    <property type="entry name" value="Classic Zinc Finger"/>
    <property type="match status" value="3"/>
</dbReference>
<name>A0A6A6T7P6_9PLEO</name>
<dbReference type="AlphaFoldDB" id="A0A6A6T7P6"/>
<keyword evidence="1" id="KW-0479">Metal-binding</keyword>
<dbReference type="SMART" id="SM00355">
    <property type="entry name" value="ZnF_C2H2"/>
    <property type="match status" value="7"/>
</dbReference>
<evidence type="ECO:0000259" key="6">
    <source>
        <dbReference type="PROSITE" id="PS50157"/>
    </source>
</evidence>
<feature type="non-terminal residue" evidence="7">
    <location>
        <position position="265"/>
    </location>
</feature>
<feature type="non-terminal residue" evidence="7">
    <location>
        <position position="1"/>
    </location>
</feature>
<dbReference type="EMBL" id="MU004343">
    <property type="protein sequence ID" value="KAF2655846.1"/>
    <property type="molecule type" value="Genomic_DNA"/>
</dbReference>
<dbReference type="Pfam" id="PF12874">
    <property type="entry name" value="zf-met"/>
    <property type="match status" value="2"/>
</dbReference>
<dbReference type="GO" id="GO:0000981">
    <property type="term" value="F:DNA-binding transcription factor activity, RNA polymerase II-specific"/>
    <property type="evidence" value="ECO:0007669"/>
    <property type="project" value="TreeGrafter"/>
</dbReference>
<dbReference type="OrthoDB" id="6077919at2759"/>
<keyword evidence="2" id="KW-0677">Repeat</keyword>
<evidence type="ECO:0000256" key="5">
    <source>
        <dbReference type="PROSITE-ProRule" id="PRU00042"/>
    </source>
</evidence>
<dbReference type="GO" id="GO:0005634">
    <property type="term" value="C:nucleus"/>
    <property type="evidence" value="ECO:0007669"/>
    <property type="project" value="TreeGrafter"/>
</dbReference>
<accession>A0A6A6T7P6</accession>
<organism evidence="7 8">
    <name type="scientific">Lophiostoma macrostomum CBS 122681</name>
    <dbReference type="NCBI Taxonomy" id="1314788"/>
    <lineage>
        <taxon>Eukaryota</taxon>
        <taxon>Fungi</taxon>
        <taxon>Dikarya</taxon>
        <taxon>Ascomycota</taxon>
        <taxon>Pezizomycotina</taxon>
        <taxon>Dothideomycetes</taxon>
        <taxon>Pleosporomycetidae</taxon>
        <taxon>Pleosporales</taxon>
        <taxon>Lophiostomataceae</taxon>
        <taxon>Lophiostoma</taxon>
    </lineage>
</organism>
<keyword evidence="4" id="KW-0862">Zinc</keyword>
<evidence type="ECO:0000256" key="4">
    <source>
        <dbReference type="ARBA" id="ARBA00022833"/>
    </source>
</evidence>
<dbReference type="SUPFAM" id="SSF57667">
    <property type="entry name" value="beta-beta-alpha zinc fingers"/>
    <property type="match status" value="2"/>
</dbReference>
<dbReference type="PANTHER" id="PTHR24409">
    <property type="entry name" value="ZINC FINGER PROTEIN 142"/>
    <property type="match status" value="1"/>
</dbReference>
<dbReference type="PROSITE" id="PS00028">
    <property type="entry name" value="ZINC_FINGER_C2H2_1"/>
    <property type="match status" value="4"/>
</dbReference>
<evidence type="ECO:0000256" key="3">
    <source>
        <dbReference type="ARBA" id="ARBA00022771"/>
    </source>
</evidence>
<reference evidence="7" key="1">
    <citation type="journal article" date="2020" name="Stud. Mycol.">
        <title>101 Dothideomycetes genomes: a test case for predicting lifestyles and emergence of pathogens.</title>
        <authorList>
            <person name="Haridas S."/>
            <person name="Albert R."/>
            <person name="Binder M."/>
            <person name="Bloem J."/>
            <person name="Labutti K."/>
            <person name="Salamov A."/>
            <person name="Andreopoulos B."/>
            <person name="Baker S."/>
            <person name="Barry K."/>
            <person name="Bills G."/>
            <person name="Bluhm B."/>
            <person name="Cannon C."/>
            <person name="Castanera R."/>
            <person name="Culley D."/>
            <person name="Daum C."/>
            <person name="Ezra D."/>
            <person name="Gonzalez J."/>
            <person name="Henrissat B."/>
            <person name="Kuo A."/>
            <person name="Liang C."/>
            <person name="Lipzen A."/>
            <person name="Lutzoni F."/>
            <person name="Magnuson J."/>
            <person name="Mondo S."/>
            <person name="Nolan M."/>
            <person name="Ohm R."/>
            <person name="Pangilinan J."/>
            <person name="Park H.-J."/>
            <person name="Ramirez L."/>
            <person name="Alfaro M."/>
            <person name="Sun H."/>
            <person name="Tritt A."/>
            <person name="Yoshinaga Y."/>
            <person name="Zwiers L.-H."/>
            <person name="Turgeon B."/>
            <person name="Goodwin S."/>
            <person name="Spatafora J."/>
            <person name="Crous P."/>
            <person name="Grigoriev I."/>
        </authorList>
    </citation>
    <scope>NUCLEOTIDE SEQUENCE</scope>
    <source>
        <strain evidence="7">CBS 122681</strain>
    </source>
</reference>
<evidence type="ECO:0000313" key="8">
    <source>
        <dbReference type="Proteomes" id="UP000799324"/>
    </source>
</evidence>
<sequence length="265" mass="30413">ECETCVRTFVDWHAARQHMNAVGHWACETCDAEFWYQDDAHDHMNDYDHWAPEHECEACNMRFHTQQEARRHMDNQNHWRNHWCSSCECGFQNENNLRQHLNSSTHRGTSITCPFCKRSFATATGITHHLETGSCPNARNLNHATILAEIRKRDPNHLITKKLLTYHSPSSSTIQATSSTWNGDGYECYLCHREFNSLSALNQHVNSPAHRQKVYHCPGRGCGRDFVSLAALFNHLESESCGAVRFEAVQRNVGGFLQGNRLIAF</sequence>
<protein>
    <recommendedName>
        <fullName evidence="6">C2H2-type domain-containing protein</fullName>
    </recommendedName>
</protein>
<dbReference type="InterPro" id="IPR013087">
    <property type="entry name" value="Znf_C2H2_type"/>
</dbReference>
<keyword evidence="8" id="KW-1185">Reference proteome</keyword>